<feature type="transmembrane region" description="Helical" evidence="1">
    <location>
        <begin position="235"/>
        <end position="257"/>
    </location>
</feature>
<proteinExistence type="predicted"/>
<feature type="transmembrane region" description="Helical" evidence="1">
    <location>
        <begin position="31"/>
        <end position="49"/>
    </location>
</feature>
<keyword evidence="1" id="KW-0812">Transmembrane</keyword>
<keyword evidence="1" id="KW-0472">Membrane</keyword>
<feature type="domain" description="Membrane iron-sulfur containing protein FtrD-like" evidence="2">
    <location>
        <begin position="337"/>
        <end position="429"/>
    </location>
</feature>
<gene>
    <name evidence="3" type="ordered locus">GM21_3547</name>
</gene>
<sequence>MPALKLAPLLICWGLVSLALFRAYPGKGKSVAFAAAAGFCAGAAGENLLLQAGGELPFRVLKELCGALFLALFALSARALYRCGGNSPHPFAGETRGAARYAMGAAGAAGAAVAGGVAGAISLCRLAPGGATAVAVVALALSGTALLGLALLLSRLLPKRLTLDPATLPLLTIPALSFMASSVPRVDLFSPLSMEVMKFVHDFVHQFFESMLIPDHPFFRSDVWYYIGLLFGDKVGFWGGLAIWFAPAFMAALAVRLEPLPSVAQIRQGAERRKQLAFFIGKRRLRLAAPLCALILLSGAAYQSRFPSVEYWDPKPLRVTASAAGEILIPKKGEVELQDGRLHKFIYRQGGREARFFLVATPAGRLTASLDACAICKPDGYGQTGDTVLCYYCKTLIPLETVGKPGGCNPVPVEFADKGESVGIDGMTLLNIWESTVQQTGRGKGEGR</sequence>
<feature type="transmembrane region" description="Helical" evidence="1">
    <location>
        <begin position="133"/>
        <end position="154"/>
    </location>
</feature>
<dbReference type="AlphaFoldDB" id="C6E616"/>
<protein>
    <submittedName>
        <fullName evidence="3">Membrane protein-like protein</fullName>
    </submittedName>
</protein>
<dbReference type="EMBL" id="CP001661">
    <property type="protein sequence ID" value="ACT19568.1"/>
    <property type="molecule type" value="Genomic_DNA"/>
</dbReference>
<dbReference type="InterPro" id="IPR018758">
    <property type="entry name" value="FtrD-like"/>
</dbReference>
<keyword evidence="1" id="KW-1133">Transmembrane helix</keyword>
<feature type="transmembrane region" description="Helical" evidence="1">
    <location>
        <begin position="61"/>
        <end position="81"/>
    </location>
</feature>
<name>C6E616_GEOSM</name>
<dbReference type="eggNOG" id="COG4393">
    <property type="taxonomic scope" value="Bacteria"/>
</dbReference>
<feature type="transmembrane region" description="Helical" evidence="1">
    <location>
        <begin position="6"/>
        <end position="24"/>
    </location>
</feature>
<organism evidence="3">
    <name type="scientific">Geobacter sp. (strain M21)</name>
    <dbReference type="NCBI Taxonomy" id="443144"/>
    <lineage>
        <taxon>Bacteria</taxon>
        <taxon>Pseudomonadati</taxon>
        <taxon>Thermodesulfobacteriota</taxon>
        <taxon>Desulfuromonadia</taxon>
        <taxon>Geobacterales</taxon>
        <taxon>Geobacteraceae</taxon>
        <taxon>Geobacter</taxon>
    </lineage>
</organism>
<dbReference type="Pfam" id="PF10080">
    <property type="entry name" value="FtrD-like"/>
    <property type="match status" value="1"/>
</dbReference>
<dbReference type="HOGENOM" id="CLU_610792_0_0_7"/>
<dbReference type="STRING" id="443144.GM21_3547"/>
<accession>C6E616</accession>
<evidence type="ECO:0000256" key="1">
    <source>
        <dbReference type="SAM" id="Phobius"/>
    </source>
</evidence>
<evidence type="ECO:0000259" key="2">
    <source>
        <dbReference type="Pfam" id="PF10080"/>
    </source>
</evidence>
<dbReference type="KEGG" id="gem:GM21_3547"/>
<evidence type="ECO:0000313" key="3">
    <source>
        <dbReference type="EMBL" id="ACT19568.1"/>
    </source>
</evidence>
<feature type="transmembrane region" description="Helical" evidence="1">
    <location>
        <begin position="101"/>
        <end position="121"/>
    </location>
</feature>
<reference evidence="3" key="1">
    <citation type="submission" date="2009-07" db="EMBL/GenBank/DDBJ databases">
        <title>Complete sequence of Geobacter sp. M21.</title>
        <authorList>
            <consortium name="US DOE Joint Genome Institute"/>
            <person name="Lucas S."/>
            <person name="Copeland A."/>
            <person name="Lapidus A."/>
            <person name="Glavina del Rio T."/>
            <person name="Dalin E."/>
            <person name="Tice H."/>
            <person name="Bruce D."/>
            <person name="Goodwin L."/>
            <person name="Pitluck S."/>
            <person name="Saunders E."/>
            <person name="Brettin T."/>
            <person name="Detter J.C."/>
            <person name="Han C."/>
            <person name="Larimer F."/>
            <person name="Land M."/>
            <person name="Hauser L."/>
            <person name="Kyrpides N."/>
            <person name="Ovchinnikova G."/>
            <person name="Lovley D."/>
        </authorList>
    </citation>
    <scope>NUCLEOTIDE SEQUENCE [LARGE SCALE GENOMIC DNA]</scope>
    <source>
        <strain evidence="3">M21</strain>
    </source>
</reference>